<comment type="caution">
    <text evidence="5">The sequence shown here is derived from an EMBL/GenBank/DDBJ whole genome shotgun (WGS) entry which is preliminary data.</text>
</comment>
<reference evidence="5 6" key="2">
    <citation type="submission" date="2019-09" db="EMBL/GenBank/DDBJ databases">
        <authorList>
            <person name="Jin C."/>
        </authorList>
    </citation>
    <scope>NUCLEOTIDE SEQUENCE [LARGE SCALE GENOMIC DNA]</scope>
    <source>
        <strain evidence="5 6">BN130099</strain>
    </source>
</reference>
<evidence type="ECO:0000259" key="2">
    <source>
        <dbReference type="Pfam" id="PF13556"/>
    </source>
</evidence>
<dbReference type="EMBL" id="VUJV01000007">
    <property type="protein sequence ID" value="KAA1416418.1"/>
    <property type="molecule type" value="Genomic_DNA"/>
</dbReference>
<dbReference type="Gene3D" id="1.10.10.2840">
    <property type="entry name" value="PucR C-terminal helix-turn-helix domain"/>
    <property type="match status" value="1"/>
</dbReference>
<protein>
    <recommendedName>
        <fullName evidence="7">PucR family transcriptional regulator</fullName>
    </recommendedName>
</protein>
<evidence type="ECO:0000313" key="6">
    <source>
        <dbReference type="Proteomes" id="UP000325003"/>
    </source>
</evidence>
<name>A0A5B1L8A3_9ACTN</name>
<sequence>MEPEWSPARGDAARLWESTLRPAARHLQDACVGLSTAVVEVVAAHLPDLLDSPEALEANRASTEVSIRLFARIVEEGADPVTATHLEPATIEYAQDGARHGIPLTTLFRSYRLAHAATARHLTGILFEDVADPVDRNAAADLISAWLFAYVDVALCLVEEVYVEERDRWLRSAAASRAETIETLLAGRPVDQDAASRILKHELHRTHVAVIAWVDNHTVGRDTLTALDAAVRDVAGTLGTTHVLPHSLGTLSLAAWVSVKGGTDLAALDRIRLRSAADGVRVALGEAAAGVVGFRTSYLEAVQARRVARLAGSEVGSVTRYQQVALQALGSVDPEQSTAFVARELGPLFSDDEGARRLAQTLLTLLEEGGNRGRTGRRLNIHENTVSYRVRQAEELLGRSIDERPLDLALALKLAAVCERPRP</sequence>
<dbReference type="InterPro" id="IPR042070">
    <property type="entry name" value="PucR_C-HTH_sf"/>
</dbReference>
<dbReference type="AlphaFoldDB" id="A0A5B1L8A3"/>
<dbReference type="PANTHER" id="PTHR33744">
    <property type="entry name" value="CARBOHYDRATE DIACID REGULATOR"/>
    <property type="match status" value="1"/>
</dbReference>
<reference evidence="5 6" key="1">
    <citation type="submission" date="2019-09" db="EMBL/GenBank/DDBJ databases">
        <title>Nocardioides panacisoli sp. nov., isolated from the soil of a ginseng field.</title>
        <authorList>
            <person name="Cho C."/>
        </authorList>
    </citation>
    <scope>NUCLEOTIDE SEQUENCE [LARGE SCALE GENOMIC DNA]</scope>
    <source>
        <strain evidence="5 6">BN130099</strain>
    </source>
</reference>
<evidence type="ECO:0000313" key="5">
    <source>
        <dbReference type="EMBL" id="KAA1416418.1"/>
    </source>
</evidence>
<dbReference type="PANTHER" id="PTHR33744:SF1">
    <property type="entry name" value="DNA-BINDING TRANSCRIPTIONAL ACTIVATOR ADER"/>
    <property type="match status" value="1"/>
</dbReference>
<evidence type="ECO:0000259" key="4">
    <source>
        <dbReference type="Pfam" id="PF17853"/>
    </source>
</evidence>
<feature type="domain" description="RsbT co-antagonist protein RsbRD N-terminal" evidence="3">
    <location>
        <begin position="34"/>
        <end position="177"/>
    </location>
</feature>
<dbReference type="Pfam" id="PF13556">
    <property type="entry name" value="HTH_30"/>
    <property type="match status" value="1"/>
</dbReference>
<keyword evidence="6" id="KW-1185">Reference proteome</keyword>
<organism evidence="5 6">
    <name type="scientific">Nocardioides humilatus</name>
    <dbReference type="NCBI Taxonomy" id="2607660"/>
    <lineage>
        <taxon>Bacteria</taxon>
        <taxon>Bacillati</taxon>
        <taxon>Actinomycetota</taxon>
        <taxon>Actinomycetes</taxon>
        <taxon>Propionibacteriales</taxon>
        <taxon>Nocardioidaceae</taxon>
        <taxon>Nocardioides</taxon>
    </lineage>
</organism>
<dbReference type="Pfam" id="PF17853">
    <property type="entry name" value="GGDEF_2"/>
    <property type="match status" value="1"/>
</dbReference>
<feature type="domain" description="CdaR GGDEF-like" evidence="4">
    <location>
        <begin position="192"/>
        <end position="307"/>
    </location>
</feature>
<gene>
    <name evidence="5" type="ORF">F0U44_19075</name>
</gene>
<evidence type="ECO:0008006" key="7">
    <source>
        <dbReference type="Google" id="ProtNLM"/>
    </source>
</evidence>
<proteinExistence type="inferred from homology"/>
<feature type="domain" description="PucR C-terminal helix-turn-helix" evidence="2">
    <location>
        <begin position="358"/>
        <end position="413"/>
    </location>
</feature>
<dbReference type="InterPro" id="IPR025736">
    <property type="entry name" value="PucR_C-HTH_dom"/>
</dbReference>
<dbReference type="Proteomes" id="UP000325003">
    <property type="component" value="Unassembled WGS sequence"/>
</dbReference>
<accession>A0A5B1L8A3</accession>
<comment type="similarity">
    <text evidence="1">Belongs to the CdaR family.</text>
</comment>
<evidence type="ECO:0000256" key="1">
    <source>
        <dbReference type="ARBA" id="ARBA00006754"/>
    </source>
</evidence>
<dbReference type="InterPro" id="IPR041522">
    <property type="entry name" value="CdaR_GGDEF"/>
</dbReference>
<dbReference type="InterPro" id="IPR051448">
    <property type="entry name" value="CdaR-like_regulators"/>
</dbReference>
<evidence type="ECO:0000259" key="3">
    <source>
        <dbReference type="Pfam" id="PF14361"/>
    </source>
</evidence>
<dbReference type="InterPro" id="IPR025751">
    <property type="entry name" value="RsbRD_N_dom"/>
</dbReference>
<dbReference type="Pfam" id="PF14361">
    <property type="entry name" value="RsbRD_N"/>
    <property type="match status" value="1"/>
</dbReference>